<keyword evidence="3" id="KW-1185">Reference proteome</keyword>
<comment type="caution">
    <text evidence="2">The sequence shown here is derived from an EMBL/GenBank/DDBJ whole genome shotgun (WGS) entry which is preliminary data.</text>
</comment>
<protein>
    <submittedName>
        <fullName evidence="2">DUF2254 domain-containing protein</fullName>
    </submittedName>
</protein>
<dbReference type="InterPro" id="IPR018723">
    <property type="entry name" value="DUF2254_membrane"/>
</dbReference>
<accession>A0A370U514</accession>
<dbReference type="EMBL" id="QKRA01000013">
    <property type="protein sequence ID" value="RDL42874.1"/>
    <property type="molecule type" value="Genomic_DNA"/>
</dbReference>
<organism evidence="2 3">
    <name type="scientific">Marinomonas piezotolerans</name>
    <dbReference type="NCBI Taxonomy" id="2213058"/>
    <lineage>
        <taxon>Bacteria</taxon>
        <taxon>Pseudomonadati</taxon>
        <taxon>Pseudomonadota</taxon>
        <taxon>Gammaproteobacteria</taxon>
        <taxon>Oceanospirillales</taxon>
        <taxon>Oceanospirillaceae</taxon>
        <taxon>Marinomonas</taxon>
    </lineage>
</organism>
<reference evidence="2 3" key="1">
    <citation type="submission" date="2018-06" db="EMBL/GenBank/DDBJ databases">
        <title>Marinomonas sp. YLB-05 draft genome sequence.</title>
        <authorList>
            <person name="Yu L."/>
            <person name="Tang X."/>
        </authorList>
    </citation>
    <scope>NUCLEOTIDE SEQUENCE [LARGE SCALE GENOMIC DNA]</scope>
    <source>
        <strain evidence="2 3">YLB-05</strain>
    </source>
</reference>
<feature type="transmembrane region" description="Helical" evidence="1">
    <location>
        <begin position="71"/>
        <end position="93"/>
    </location>
</feature>
<dbReference type="RefSeq" id="WP_115469448.1">
    <property type="nucleotide sequence ID" value="NZ_QKRA01000013.1"/>
</dbReference>
<evidence type="ECO:0000313" key="3">
    <source>
        <dbReference type="Proteomes" id="UP000254326"/>
    </source>
</evidence>
<keyword evidence="1" id="KW-0472">Membrane</keyword>
<feature type="transmembrane region" description="Helical" evidence="1">
    <location>
        <begin position="144"/>
        <end position="164"/>
    </location>
</feature>
<gene>
    <name evidence="2" type="ORF">DN730_17590</name>
</gene>
<feature type="transmembrane region" description="Helical" evidence="1">
    <location>
        <begin position="20"/>
        <end position="41"/>
    </location>
</feature>
<feature type="transmembrane region" description="Helical" evidence="1">
    <location>
        <begin position="114"/>
        <end position="132"/>
    </location>
</feature>
<dbReference type="OrthoDB" id="2955631at2"/>
<keyword evidence="1" id="KW-1133">Transmembrane helix</keyword>
<evidence type="ECO:0000313" key="2">
    <source>
        <dbReference type="EMBL" id="RDL42874.1"/>
    </source>
</evidence>
<proteinExistence type="predicted"/>
<sequence>MPVTRSNKLLKSYDIIRTSFWFVPCLIIFATLGLCGLLLWVDAHYNLERVTWLRFLYHADGDITRGLLTTIAGSVMTVVSITFSITMVALTNASSQFGPRLIRNFMNDSSTQTVLGTFIAIFIYCLVLAGATDNFVVSGHLPGLTFGGAILLTLNGILLLIYFIHHTAINLQADNIIDKVYESLHSDIQNIFAGYKDKESSFCSHEDVLSEIDTDAPQIRSLCSGYVQAIDYQRLAQLMKHNDLCMEVLIMPGDFVTEQKLIIKHSGTKLSKEEINEVLSCLTLGAKRTPIQDPEFAILQLVEIALRALSPSINDPYSAIACIDKLSATLCNLTHKRFPEGITCDSNDTPRVVFKTVSFKGLANSAYDQIRQHSKHNLAVQLRLLEGLILIAEQAREFKHWSLVEQQKILLEHDLKQQSLIGNDHKEAHDRLNKLNELIDYAAIQQQ</sequence>
<dbReference type="AlphaFoldDB" id="A0A370U514"/>
<keyword evidence="1" id="KW-0812">Transmembrane</keyword>
<evidence type="ECO:0000256" key="1">
    <source>
        <dbReference type="SAM" id="Phobius"/>
    </source>
</evidence>
<dbReference type="Pfam" id="PF10011">
    <property type="entry name" value="DUF2254"/>
    <property type="match status" value="1"/>
</dbReference>
<name>A0A370U514_9GAMM</name>
<dbReference type="Proteomes" id="UP000254326">
    <property type="component" value="Unassembled WGS sequence"/>
</dbReference>